<accession>A0A094QZI7</accession>
<comment type="caution">
    <text evidence="2">The sequence shown here is derived from an EMBL/GenBank/DDBJ whole genome shotgun (WGS) entry which is preliminary data.</text>
</comment>
<name>A0A094QZI7_9ZZZZ</name>
<dbReference type="EMBL" id="JNSK01000006">
    <property type="protein sequence ID" value="KGA20021.1"/>
    <property type="molecule type" value="Genomic_DNA"/>
</dbReference>
<gene>
    <name evidence="2" type="ORF">GM50_3130</name>
</gene>
<keyword evidence="1" id="KW-0812">Transmembrane</keyword>
<sequence length="73" mass="7618">MGGYLLLALGLINWQYQNNDTGVATRSLLIVLPGVVVIAMTLIKPLDAFMGSKVGMSLIAAVGAILVGISFLN</sequence>
<evidence type="ECO:0000313" key="2">
    <source>
        <dbReference type="EMBL" id="KGA20021.1"/>
    </source>
</evidence>
<evidence type="ECO:0000256" key="1">
    <source>
        <dbReference type="SAM" id="Phobius"/>
    </source>
</evidence>
<keyword evidence="1" id="KW-1133">Transmembrane helix</keyword>
<protein>
    <recommendedName>
        <fullName evidence="3">EamA domain-containing protein</fullName>
    </recommendedName>
</protein>
<reference evidence="2" key="1">
    <citation type="submission" date="2014-05" db="EMBL/GenBank/DDBJ databases">
        <title>Key roles for freshwater Actinobacteria revealed by deep metagenomic sequencing.</title>
        <authorList>
            <person name="Ghai R."/>
            <person name="Mizuno C.M."/>
            <person name="Picazo A."/>
            <person name="Camacho A."/>
            <person name="Rodriguez-Valera F."/>
        </authorList>
    </citation>
    <scope>NUCLEOTIDE SEQUENCE</scope>
</reference>
<feature type="transmembrane region" description="Helical" evidence="1">
    <location>
        <begin position="23"/>
        <end position="42"/>
    </location>
</feature>
<dbReference type="AlphaFoldDB" id="A0A094QZI7"/>
<proteinExistence type="predicted"/>
<keyword evidence="1" id="KW-0472">Membrane</keyword>
<evidence type="ECO:0008006" key="3">
    <source>
        <dbReference type="Google" id="ProtNLM"/>
    </source>
</evidence>
<feature type="transmembrane region" description="Helical" evidence="1">
    <location>
        <begin position="54"/>
        <end position="72"/>
    </location>
</feature>
<organism evidence="2">
    <name type="scientific">freshwater metagenome</name>
    <dbReference type="NCBI Taxonomy" id="449393"/>
    <lineage>
        <taxon>unclassified sequences</taxon>
        <taxon>metagenomes</taxon>
        <taxon>ecological metagenomes</taxon>
    </lineage>
</organism>